<dbReference type="Proteomes" id="UP000003919">
    <property type="component" value="Unassembled WGS sequence"/>
</dbReference>
<gene>
    <name evidence="1" type="ORF">ALPR1_09328</name>
</gene>
<dbReference type="PANTHER" id="PTHR36932">
    <property type="entry name" value="CAPSULAR POLYSACCHARIDE BIOSYNTHESIS PROTEIN"/>
    <property type="match status" value="1"/>
</dbReference>
<sequence length="431" mass="50851">MSQFHKYVFIRGAKKRNPLIFKHFKDLKESEIWSKEELLKLNEQRLRDLCVFSFNNSPFYKKRFLEVGFDPEKDWSLEGFKKIPFTTKADLISRNEEIHTPSHFFRKRFYVETSGTSGQILTFHRDESWDSFNRASIWRGYSWFGANPWDKKLYFWGYNTAKLKRAKLRLMDFLVNRFRLFDFEPKKLQKLIPKLSQVKIIEGYSSMIYELANVLDGKGVKFPNLCMVKGTSEKIFPHYQEIAQKIYGMRIVSEYGSTESGIIAFECPDGNMHINLEGVFVEKDPEDGGIIVTNLQSYSFPSIRYKLGDQIELADPDFECSCGMKHPVLKEVTGRIGKNIQGSDRNYPSLTLYYIFKNIYFNQDRKIDFQAHQYEKGKLQIWLKEPVTKELRNMILNESNNYFSDISLELLENHDFRQQAGKLRDFVSHIE</sequence>
<evidence type="ECO:0000313" key="1">
    <source>
        <dbReference type="EMBL" id="EAZ79816.2"/>
    </source>
</evidence>
<dbReference type="EMBL" id="AAXU02000001">
    <property type="protein sequence ID" value="EAZ79816.2"/>
    <property type="molecule type" value="Genomic_DNA"/>
</dbReference>
<dbReference type="SUPFAM" id="SSF56801">
    <property type="entry name" value="Acetyl-CoA synthetase-like"/>
    <property type="match status" value="1"/>
</dbReference>
<organism evidence="1 2">
    <name type="scientific">Algoriphagus machipongonensis</name>
    <dbReference type="NCBI Taxonomy" id="388413"/>
    <lineage>
        <taxon>Bacteria</taxon>
        <taxon>Pseudomonadati</taxon>
        <taxon>Bacteroidota</taxon>
        <taxon>Cytophagia</taxon>
        <taxon>Cytophagales</taxon>
        <taxon>Cyclobacteriaceae</taxon>
        <taxon>Algoriphagus</taxon>
    </lineage>
</organism>
<dbReference type="eggNOG" id="COG1541">
    <property type="taxonomic scope" value="Bacteria"/>
</dbReference>
<protein>
    <recommendedName>
        <fullName evidence="3">CapK protein</fullName>
    </recommendedName>
</protein>
<keyword evidence="2" id="KW-1185">Reference proteome</keyword>
<dbReference type="STRING" id="388413.ALPR1_09328"/>
<dbReference type="HOGENOM" id="CLU_035301_5_2_10"/>
<dbReference type="RefSeq" id="WP_008200064.1">
    <property type="nucleotide sequence ID" value="NZ_CM001023.1"/>
</dbReference>
<evidence type="ECO:0008006" key="3">
    <source>
        <dbReference type="Google" id="ProtNLM"/>
    </source>
</evidence>
<accession>A3I200</accession>
<dbReference type="OrthoDB" id="580775at2"/>
<dbReference type="AlphaFoldDB" id="A3I200"/>
<dbReference type="InterPro" id="IPR042099">
    <property type="entry name" value="ANL_N_sf"/>
</dbReference>
<dbReference type="Gene3D" id="3.40.50.12780">
    <property type="entry name" value="N-terminal domain of ligase-like"/>
    <property type="match status" value="1"/>
</dbReference>
<name>A3I200_9BACT</name>
<evidence type="ECO:0000313" key="2">
    <source>
        <dbReference type="Proteomes" id="UP000003919"/>
    </source>
</evidence>
<dbReference type="PANTHER" id="PTHR36932:SF1">
    <property type="entry name" value="CAPSULAR POLYSACCHARIDE BIOSYNTHESIS PROTEIN"/>
    <property type="match status" value="1"/>
</dbReference>
<reference evidence="1 2" key="1">
    <citation type="journal article" date="2011" name="J. Bacteriol.">
        <title>Complete genome sequence of Algoriphagus sp. PR1, bacterial prey of a colony-forming choanoflagellate.</title>
        <authorList>
            <person name="Alegado R.A."/>
            <person name="Ferriera S."/>
            <person name="Nusbaum C."/>
            <person name="Young S.K."/>
            <person name="Zeng Q."/>
            <person name="Imamovic A."/>
            <person name="Fairclough S.R."/>
            <person name="King N."/>
        </authorList>
    </citation>
    <scope>NUCLEOTIDE SEQUENCE [LARGE SCALE GENOMIC DNA]</scope>
    <source>
        <strain evidence="1 2">PR1</strain>
    </source>
</reference>
<dbReference type="InterPro" id="IPR053158">
    <property type="entry name" value="CapK_Type1_Caps_Biosynth"/>
</dbReference>
<comment type="caution">
    <text evidence="1">The sequence shown here is derived from an EMBL/GenBank/DDBJ whole genome shotgun (WGS) entry which is preliminary data.</text>
</comment>
<proteinExistence type="predicted"/>